<dbReference type="HOGENOM" id="CLU_032017_5_4_1"/>
<sequence length="84" mass="9304">GEYDGHGVLRYPDGDVYEGGFVDGKRHGHGLERDKKGRIFFDGFFEDGLRHGHGKKTSSNGTTYTGEWVRGDKKGPFAITWADG</sequence>
<dbReference type="SMART" id="SM00698">
    <property type="entry name" value="MORN"/>
    <property type="match status" value="3"/>
</dbReference>
<reference evidence="2" key="2">
    <citation type="submission" date="2024-10" db="UniProtKB">
        <authorList>
            <consortium name="EnsemblProtists"/>
        </authorList>
    </citation>
    <scope>IDENTIFICATION</scope>
</reference>
<organism evidence="2 3">
    <name type="scientific">Emiliania huxleyi (strain CCMP1516)</name>
    <dbReference type="NCBI Taxonomy" id="280463"/>
    <lineage>
        <taxon>Eukaryota</taxon>
        <taxon>Haptista</taxon>
        <taxon>Haptophyta</taxon>
        <taxon>Prymnesiophyceae</taxon>
        <taxon>Isochrysidales</taxon>
        <taxon>Noelaerhabdaceae</taxon>
        <taxon>Emiliania</taxon>
    </lineage>
</organism>
<evidence type="ECO:0000313" key="2">
    <source>
        <dbReference type="EnsemblProtists" id="EOD29656"/>
    </source>
</evidence>
<dbReference type="KEGG" id="ehx:EMIHUDRAFT_48165"/>
<dbReference type="PANTHER" id="PTHR23084:SF263">
    <property type="entry name" value="MORN REPEAT-CONTAINING PROTEIN 1"/>
    <property type="match status" value="1"/>
</dbReference>
<protein>
    <recommendedName>
        <fullName evidence="4">Phosphatidylinositol-4-phosphate 5-kinase</fullName>
    </recommendedName>
</protein>
<evidence type="ECO:0000256" key="1">
    <source>
        <dbReference type="ARBA" id="ARBA00022737"/>
    </source>
</evidence>
<dbReference type="PaxDb" id="2903-EOD29656"/>
<dbReference type="SUPFAM" id="SSF82185">
    <property type="entry name" value="Histone H3 K4-specific methyltransferase SET7/9 N-terminal domain"/>
    <property type="match status" value="1"/>
</dbReference>
<name>A0A0D3K1M1_EMIH1</name>
<dbReference type="PANTHER" id="PTHR23084">
    <property type="entry name" value="PHOSPHATIDYLINOSITOL-4-PHOSPHATE 5-KINASE RELATED"/>
    <property type="match status" value="1"/>
</dbReference>
<evidence type="ECO:0000313" key="3">
    <source>
        <dbReference type="Proteomes" id="UP000013827"/>
    </source>
</evidence>
<evidence type="ECO:0008006" key="4">
    <source>
        <dbReference type="Google" id="ProtNLM"/>
    </source>
</evidence>
<dbReference type="Pfam" id="PF02493">
    <property type="entry name" value="MORN"/>
    <property type="match status" value="4"/>
</dbReference>
<dbReference type="RefSeq" id="XP_005782085.1">
    <property type="nucleotide sequence ID" value="XM_005782028.1"/>
</dbReference>
<proteinExistence type="predicted"/>
<keyword evidence="3" id="KW-1185">Reference proteome</keyword>
<reference evidence="3" key="1">
    <citation type="journal article" date="2013" name="Nature">
        <title>Pan genome of the phytoplankton Emiliania underpins its global distribution.</title>
        <authorList>
            <person name="Read B.A."/>
            <person name="Kegel J."/>
            <person name="Klute M.J."/>
            <person name="Kuo A."/>
            <person name="Lefebvre S.C."/>
            <person name="Maumus F."/>
            <person name="Mayer C."/>
            <person name="Miller J."/>
            <person name="Monier A."/>
            <person name="Salamov A."/>
            <person name="Young J."/>
            <person name="Aguilar M."/>
            <person name="Claverie J.M."/>
            <person name="Frickenhaus S."/>
            <person name="Gonzalez K."/>
            <person name="Herman E.K."/>
            <person name="Lin Y.C."/>
            <person name="Napier J."/>
            <person name="Ogata H."/>
            <person name="Sarno A.F."/>
            <person name="Shmutz J."/>
            <person name="Schroeder D."/>
            <person name="de Vargas C."/>
            <person name="Verret F."/>
            <person name="von Dassow P."/>
            <person name="Valentin K."/>
            <person name="Van de Peer Y."/>
            <person name="Wheeler G."/>
            <person name="Dacks J.B."/>
            <person name="Delwiche C.F."/>
            <person name="Dyhrman S.T."/>
            <person name="Glockner G."/>
            <person name="John U."/>
            <person name="Richards T."/>
            <person name="Worden A.Z."/>
            <person name="Zhang X."/>
            <person name="Grigoriev I.V."/>
            <person name="Allen A.E."/>
            <person name="Bidle K."/>
            <person name="Borodovsky M."/>
            <person name="Bowler C."/>
            <person name="Brownlee C."/>
            <person name="Cock J.M."/>
            <person name="Elias M."/>
            <person name="Gladyshev V.N."/>
            <person name="Groth M."/>
            <person name="Guda C."/>
            <person name="Hadaegh A."/>
            <person name="Iglesias-Rodriguez M.D."/>
            <person name="Jenkins J."/>
            <person name="Jones B.M."/>
            <person name="Lawson T."/>
            <person name="Leese F."/>
            <person name="Lindquist E."/>
            <person name="Lobanov A."/>
            <person name="Lomsadze A."/>
            <person name="Malik S.B."/>
            <person name="Marsh M.E."/>
            <person name="Mackinder L."/>
            <person name="Mock T."/>
            <person name="Mueller-Roeber B."/>
            <person name="Pagarete A."/>
            <person name="Parker M."/>
            <person name="Probert I."/>
            <person name="Quesneville H."/>
            <person name="Raines C."/>
            <person name="Rensing S.A."/>
            <person name="Riano-Pachon D.M."/>
            <person name="Richier S."/>
            <person name="Rokitta S."/>
            <person name="Shiraiwa Y."/>
            <person name="Soanes D.M."/>
            <person name="van der Giezen M."/>
            <person name="Wahlund T.M."/>
            <person name="Williams B."/>
            <person name="Wilson W."/>
            <person name="Wolfe G."/>
            <person name="Wurch L.L."/>
        </authorList>
    </citation>
    <scope>NUCLEOTIDE SEQUENCE</scope>
</reference>
<keyword evidence="1" id="KW-0677">Repeat</keyword>
<dbReference type="EnsemblProtists" id="EOD29656">
    <property type="protein sequence ID" value="EOD29656"/>
    <property type="gene ID" value="EMIHUDRAFT_48165"/>
</dbReference>
<dbReference type="GeneID" id="17274930"/>
<dbReference type="AlphaFoldDB" id="A0A0D3K1M1"/>
<dbReference type="InterPro" id="IPR003409">
    <property type="entry name" value="MORN"/>
</dbReference>
<dbReference type="Proteomes" id="UP000013827">
    <property type="component" value="Unassembled WGS sequence"/>
</dbReference>
<dbReference type="Gene3D" id="2.20.110.10">
    <property type="entry name" value="Histone H3 K4-specific methyltransferase SET7/9 N-terminal domain"/>
    <property type="match status" value="2"/>
</dbReference>
<accession>A0A0D3K1M1</accession>